<sequence>MSPSMCVPKTRRRADWLGSFRPRPPAGCKASSIRTEEELTWESNQTNTPYTFTHKTHTGNTNALQGRPQGEQ</sequence>
<reference evidence="2" key="2">
    <citation type="journal article" date="2015" name="Fish Shellfish Immunol.">
        <title>Early steps in the European eel (Anguilla anguilla)-Vibrio vulnificus interaction in the gills: Role of the RtxA13 toxin.</title>
        <authorList>
            <person name="Callol A."/>
            <person name="Pajuelo D."/>
            <person name="Ebbesson L."/>
            <person name="Teles M."/>
            <person name="MacKenzie S."/>
            <person name="Amaro C."/>
        </authorList>
    </citation>
    <scope>NUCLEOTIDE SEQUENCE</scope>
</reference>
<dbReference type="EMBL" id="GBXM01015005">
    <property type="protein sequence ID" value="JAH93572.1"/>
    <property type="molecule type" value="Transcribed_RNA"/>
</dbReference>
<proteinExistence type="predicted"/>
<protein>
    <submittedName>
        <fullName evidence="2">Uncharacterized protein</fullName>
    </submittedName>
</protein>
<feature type="region of interest" description="Disordered" evidence="1">
    <location>
        <begin position="17"/>
        <end position="72"/>
    </location>
</feature>
<evidence type="ECO:0000313" key="2">
    <source>
        <dbReference type="EMBL" id="JAH93572.1"/>
    </source>
</evidence>
<evidence type="ECO:0000256" key="1">
    <source>
        <dbReference type="SAM" id="MobiDB-lite"/>
    </source>
</evidence>
<organism evidence="2">
    <name type="scientific">Anguilla anguilla</name>
    <name type="common">European freshwater eel</name>
    <name type="synonym">Muraena anguilla</name>
    <dbReference type="NCBI Taxonomy" id="7936"/>
    <lineage>
        <taxon>Eukaryota</taxon>
        <taxon>Metazoa</taxon>
        <taxon>Chordata</taxon>
        <taxon>Craniata</taxon>
        <taxon>Vertebrata</taxon>
        <taxon>Euteleostomi</taxon>
        <taxon>Actinopterygii</taxon>
        <taxon>Neopterygii</taxon>
        <taxon>Teleostei</taxon>
        <taxon>Anguilliformes</taxon>
        <taxon>Anguillidae</taxon>
        <taxon>Anguilla</taxon>
    </lineage>
</organism>
<dbReference type="AlphaFoldDB" id="A0A0E9WT68"/>
<name>A0A0E9WT68_ANGAN</name>
<reference evidence="2" key="1">
    <citation type="submission" date="2014-11" db="EMBL/GenBank/DDBJ databases">
        <authorList>
            <person name="Amaro Gonzalez C."/>
        </authorList>
    </citation>
    <scope>NUCLEOTIDE SEQUENCE</scope>
</reference>
<accession>A0A0E9WT68</accession>
<feature type="compositionally biased region" description="Polar residues" evidence="1">
    <location>
        <begin position="41"/>
        <end position="64"/>
    </location>
</feature>